<evidence type="ECO:0000313" key="2">
    <source>
        <dbReference type="Proteomes" id="UP000823775"/>
    </source>
</evidence>
<organism evidence="1 2">
    <name type="scientific">Datura stramonium</name>
    <name type="common">Jimsonweed</name>
    <name type="synonym">Common thornapple</name>
    <dbReference type="NCBI Taxonomy" id="4076"/>
    <lineage>
        <taxon>Eukaryota</taxon>
        <taxon>Viridiplantae</taxon>
        <taxon>Streptophyta</taxon>
        <taxon>Embryophyta</taxon>
        <taxon>Tracheophyta</taxon>
        <taxon>Spermatophyta</taxon>
        <taxon>Magnoliopsida</taxon>
        <taxon>eudicotyledons</taxon>
        <taxon>Gunneridae</taxon>
        <taxon>Pentapetalae</taxon>
        <taxon>asterids</taxon>
        <taxon>lamiids</taxon>
        <taxon>Solanales</taxon>
        <taxon>Solanaceae</taxon>
        <taxon>Solanoideae</taxon>
        <taxon>Datureae</taxon>
        <taxon>Datura</taxon>
    </lineage>
</organism>
<name>A0ABS8WNM6_DATST</name>
<protein>
    <submittedName>
        <fullName evidence="1">Uncharacterized protein</fullName>
    </submittedName>
</protein>
<gene>
    <name evidence="1" type="ORF">HAX54_049889</name>
</gene>
<dbReference type="Proteomes" id="UP000823775">
    <property type="component" value="Unassembled WGS sequence"/>
</dbReference>
<dbReference type="EMBL" id="JACEIK010008583">
    <property type="protein sequence ID" value="MCE3051457.1"/>
    <property type="molecule type" value="Genomic_DNA"/>
</dbReference>
<comment type="caution">
    <text evidence="1">The sequence shown here is derived from an EMBL/GenBank/DDBJ whole genome shotgun (WGS) entry which is preliminary data.</text>
</comment>
<sequence>MVLPVGFDDEEYQLGQEEGEALDLYLILMTRSTFSKFNKDDGGAIKPGFIETGRNTERAHQLLSGHKMQIFVIGLTGKLLMGVKAVTAKDGHHSHTLLLLTFWNQSLCTGLPHTPSNNSNMNINSKTSNHRLLQRTSTQSQNCLSHFISS</sequence>
<reference evidence="1 2" key="1">
    <citation type="journal article" date="2021" name="BMC Genomics">
        <title>Datura genome reveals duplications of psychoactive alkaloid biosynthetic genes and high mutation rate following tissue culture.</title>
        <authorList>
            <person name="Rajewski A."/>
            <person name="Carter-House D."/>
            <person name="Stajich J."/>
            <person name="Litt A."/>
        </authorList>
    </citation>
    <scope>NUCLEOTIDE SEQUENCE [LARGE SCALE GENOMIC DNA]</scope>
    <source>
        <strain evidence="1">AR-01</strain>
    </source>
</reference>
<evidence type="ECO:0000313" key="1">
    <source>
        <dbReference type="EMBL" id="MCE3051457.1"/>
    </source>
</evidence>
<keyword evidence="2" id="KW-1185">Reference proteome</keyword>
<accession>A0ABS8WNM6</accession>
<proteinExistence type="predicted"/>